<organism evidence="3 4">
    <name type="scientific">Neobacillus massiliamazoniensis</name>
    <dbReference type="NCBI Taxonomy" id="1499688"/>
    <lineage>
        <taxon>Bacteria</taxon>
        <taxon>Bacillati</taxon>
        <taxon>Bacillota</taxon>
        <taxon>Bacilli</taxon>
        <taxon>Bacillales</taxon>
        <taxon>Bacillaceae</taxon>
        <taxon>Neobacillus</taxon>
    </lineage>
</organism>
<feature type="compositionally biased region" description="Polar residues" evidence="1">
    <location>
        <begin position="48"/>
        <end position="68"/>
    </location>
</feature>
<dbReference type="EMBL" id="CVRB01000001">
    <property type="protein sequence ID" value="CRK80943.1"/>
    <property type="molecule type" value="Genomic_DNA"/>
</dbReference>
<evidence type="ECO:0000259" key="2">
    <source>
        <dbReference type="Pfam" id="PF02120"/>
    </source>
</evidence>
<feature type="domain" description="Flagellar hook-length control protein-like C-terminal" evidence="2">
    <location>
        <begin position="302"/>
        <end position="376"/>
    </location>
</feature>
<sequence>MEVTQVPIKINQTKQTGGAKAKEPHQDGMDSFNQILAMFNINSLSSESNGQSAASGFENASSTAGSNENKPKNLNEVDLKQLESLFAELISVIQQGQFLPAIPFSQQAGSSLKSELNTLSSPMVGTLQMGTEETSKNQTQIVQQLSQLIENLHNQGDQTSFQVPSDLVDKMQMMFDELKKKSNFDSKLSLSSSDYQNAGQFDNKKQESSFEINSRLSLDKNQVAFSSIPSRSTSNKDEDRSFTNQENDHVESNGIMLMGNHPLREQDGMGLSKMPSLPATLSISEFAPEVSEWIGRFMKITNGQSGGTEATVSLYPEHLGHIEIKITSQDGQVSAQIATSTTMAKEALEGQVLHLKQVLQEHGLLVQKLDIIQQPQKVMDLNQAGMSFFSQGGSSSSERQKSFTADKDLSKKSNQKDKELETVALPYGGAQQVSASSRIDFTA</sequence>
<dbReference type="RefSeq" id="WP_090631230.1">
    <property type="nucleotide sequence ID" value="NZ_CVRB01000001.1"/>
</dbReference>
<dbReference type="AlphaFoldDB" id="A0A0U1NSB5"/>
<dbReference type="InterPro" id="IPR038610">
    <property type="entry name" value="FliK-like_C_sf"/>
</dbReference>
<protein>
    <recommendedName>
        <fullName evidence="2">Flagellar hook-length control protein-like C-terminal domain-containing protein</fullName>
    </recommendedName>
</protein>
<accession>A0A0U1NSB5</accession>
<feature type="compositionally biased region" description="Basic and acidic residues" evidence="1">
    <location>
        <begin position="234"/>
        <end position="251"/>
    </location>
</feature>
<feature type="region of interest" description="Disordered" evidence="1">
    <location>
        <begin position="389"/>
        <end position="424"/>
    </location>
</feature>
<feature type="region of interest" description="Disordered" evidence="1">
    <location>
        <begin position="48"/>
        <end position="72"/>
    </location>
</feature>
<dbReference type="Pfam" id="PF02120">
    <property type="entry name" value="Flg_hook"/>
    <property type="match status" value="1"/>
</dbReference>
<dbReference type="OrthoDB" id="2943833at2"/>
<keyword evidence="4" id="KW-1185">Reference proteome</keyword>
<reference evidence="4" key="1">
    <citation type="submission" date="2015-05" db="EMBL/GenBank/DDBJ databases">
        <authorList>
            <person name="Urmite Genomes"/>
        </authorList>
    </citation>
    <scope>NUCLEOTIDE SEQUENCE [LARGE SCALE GENOMIC DNA]</scope>
    <source>
        <strain evidence="4">LF1</strain>
    </source>
</reference>
<feature type="region of interest" description="Disordered" evidence="1">
    <location>
        <begin position="1"/>
        <end position="27"/>
    </location>
</feature>
<gene>
    <name evidence="3" type="ORF">BN000_00834</name>
</gene>
<dbReference type="Proteomes" id="UP000199087">
    <property type="component" value="Unassembled WGS sequence"/>
</dbReference>
<evidence type="ECO:0000313" key="4">
    <source>
        <dbReference type="Proteomes" id="UP000199087"/>
    </source>
</evidence>
<dbReference type="CDD" id="cd17470">
    <property type="entry name" value="T3SS_Flik_C"/>
    <property type="match status" value="1"/>
</dbReference>
<dbReference type="STRING" id="1499688.BN000_00834"/>
<proteinExistence type="predicted"/>
<feature type="region of interest" description="Disordered" evidence="1">
    <location>
        <begin position="226"/>
        <end position="254"/>
    </location>
</feature>
<evidence type="ECO:0000256" key="1">
    <source>
        <dbReference type="SAM" id="MobiDB-lite"/>
    </source>
</evidence>
<evidence type="ECO:0000313" key="3">
    <source>
        <dbReference type="EMBL" id="CRK80943.1"/>
    </source>
</evidence>
<dbReference type="InterPro" id="IPR021136">
    <property type="entry name" value="Flagellar_hook_control-like_C"/>
</dbReference>
<dbReference type="Gene3D" id="3.30.750.140">
    <property type="match status" value="1"/>
</dbReference>
<feature type="compositionally biased region" description="Basic and acidic residues" evidence="1">
    <location>
        <begin position="398"/>
        <end position="421"/>
    </location>
</feature>
<name>A0A0U1NSB5_9BACI</name>